<reference evidence="1" key="1">
    <citation type="submission" date="2013-07" db="EMBL/GenBank/DDBJ databases">
        <title>The genome of an arbuscular mycorrhizal fungus provides insights into the evolution of the oldest plant symbiosis.</title>
        <authorList>
            <consortium name="DOE Joint Genome Institute"/>
            <person name="Tisserant E."/>
            <person name="Malbreil M."/>
            <person name="Kuo A."/>
            <person name="Kohler A."/>
            <person name="Symeonidi A."/>
            <person name="Balestrini R."/>
            <person name="Charron P."/>
            <person name="Duensing N."/>
            <person name="Frei-dit-Frey N."/>
            <person name="Gianinazzi-Pearson V."/>
            <person name="Gilbert B."/>
            <person name="Handa Y."/>
            <person name="Hijri M."/>
            <person name="Kaul R."/>
            <person name="Kawaguchi M."/>
            <person name="Krajinski F."/>
            <person name="Lammers P."/>
            <person name="Lapierre D."/>
            <person name="Masclaux F.G."/>
            <person name="Murat C."/>
            <person name="Morin E."/>
            <person name="Ndikumana S."/>
            <person name="Pagni M."/>
            <person name="Petitpierre D."/>
            <person name="Requena N."/>
            <person name="Rosikiewicz P."/>
            <person name="Riley R."/>
            <person name="Saito K."/>
            <person name="San Clemente H."/>
            <person name="Shapiro H."/>
            <person name="van Tuinen D."/>
            <person name="Becard G."/>
            <person name="Bonfante P."/>
            <person name="Paszkowski U."/>
            <person name="Shachar-Hill Y."/>
            <person name="Young J.P."/>
            <person name="Sanders I.R."/>
            <person name="Henrissat B."/>
            <person name="Rensing S.A."/>
            <person name="Grigoriev I.V."/>
            <person name="Corradi N."/>
            <person name="Roux C."/>
            <person name="Martin F."/>
        </authorList>
    </citation>
    <scope>NUCLEOTIDE SEQUENCE</scope>
    <source>
        <strain evidence="1">DAOM 197198</strain>
    </source>
</reference>
<organism evidence="1">
    <name type="scientific">Rhizophagus irregularis (strain DAOM 181602 / DAOM 197198 / MUCL 43194)</name>
    <name type="common">Arbuscular mycorrhizal fungus</name>
    <name type="synonym">Glomus intraradices</name>
    <dbReference type="NCBI Taxonomy" id="747089"/>
    <lineage>
        <taxon>Eukaryota</taxon>
        <taxon>Fungi</taxon>
        <taxon>Fungi incertae sedis</taxon>
        <taxon>Mucoromycota</taxon>
        <taxon>Glomeromycotina</taxon>
        <taxon>Glomeromycetes</taxon>
        <taxon>Glomerales</taxon>
        <taxon>Glomeraceae</taxon>
        <taxon>Rhizophagus</taxon>
    </lineage>
</organism>
<evidence type="ECO:0000313" key="1">
    <source>
        <dbReference type="EMBL" id="ESA19148.1"/>
    </source>
</evidence>
<dbReference type="AlphaFoldDB" id="U9UKQ7"/>
<dbReference type="EMBL" id="KI278533">
    <property type="protein sequence ID" value="ESA19148.1"/>
    <property type="molecule type" value="Genomic_DNA"/>
</dbReference>
<sequence>MRLSKVGRDKEKYILEEQSYAYVHAQVRRIKSIQEIVNPKDLIVNKNNTFLKQKNLNQLKREIDGFEYEIRVDGDTK</sequence>
<name>U9UKQ7_RHIID</name>
<proteinExistence type="predicted"/>
<accession>U9UKQ7</accession>
<dbReference type="HOGENOM" id="CLU_2639323_0_0_1"/>
<gene>
    <name evidence="1" type="ORF">GLOINDRAFT_19911</name>
</gene>
<protein>
    <submittedName>
        <fullName evidence="1">Uncharacterized protein</fullName>
    </submittedName>
</protein>